<dbReference type="OrthoDB" id="6916542at2759"/>
<proteinExistence type="predicted"/>
<evidence type="ECO:0000256" key="2">
    <source>
        <dbReference type="SAM" id="Phobius"/>
    </source>
</evidence>
<name>A0A8J2VVY2_9NEOP</name>
<comment type="caution">
    <text evidence="3">The sequence shown here is derived from an EMBL/GenBank/DDBJ whole genome shotgun (WGS) entry which is preliminary data.</text>
</comment>
<dbReference type="AlphaFoldDB" id="A0A8J2VVY2"/>
<sequence length="356" mass="40285">MAKLGCFVGIYSVILLIIFGVFCYLMSTVNPPSQKPDPGSRKYGTDHFVYSEEVFGDDIAAYGLEKAIDYYNSFDAFPRSSVKNPLYRGMSTPTIYMDQTTKSNHSKKIFQLITKSVKHSKGLRRSIYEENIDNDALLKLIHLKIKNVNGQPAIEIKVVPETCRNKESRKTRRTENMTETDYDKDDAGYMNNYSDEVFIELVQNDTIVLNFDDNKINVSTNSIKEEDLLLKSITNDEVSDKEININTKLYTLNLLSTGKFDDKQGITNKTDNTKKIEHTTTYRTTHNESNGTRLMKFLFSSVYNKNNTIESSSSTNNVTIDDSSDEEDATTNSPIDNTLAGLLIQEATATNSYNII</sequence>
<keyword evidence="2" id="KW-0472">Membrane</keyword>
<feature type="region of interest" description="Disordered" evidence="1">
    <location>
        <begin position="310"/>
        <end position="335"/>
    </location>
</feature>
<gene>
    <name evidence="3" type="ORF">DCHRY22_LOCUS1465</name>
</gene>
<accession>A0A8J2VVY2</accession>
<reference evidence="3" key="1">
    <citation type="submission" date="2021-09" db="EMBL/GenBank/DDBJ databases">
        <authorList>
            <person name="Martin H S."/>
        </authorList>
    </citation>
    <scope>NUCLEOTIDE SEQUENCE</scope>
</reference>
<dbReference type="Proteomes" id="UP000789524">
    <property type="component" value="Unassembled WGS sequence"/>
</dbReference>
<keyword evidence="4" id="KW-1185">Reference proteome</keyword>
<evidence type="ECO:0000313" key="3">
    <source>
        <dbReference type="EMBL" id="CAG9559643.1"/>
    </source>
</evidence>
<feature type="compositionally biased region" description="Low complexity" evidence="1">
    <location>
        <begin position="310"/>
        <end position="319"/>
    </location>
</feature>
<dbReference type="EMBL" id="CAKASE010000044">
    <property type="protein sequence ID" value="CAG9559643.1"/>
    <property type="molecule type" value="Genomic_DNA"/>
</dbReference>
<feature type="transmembrane region" description="Helical" evidence="2">
    <location>
        <begin position="7"/>
        <end position="27"/>
    </location>
</feature>
<evidence type="ECO:0000313" key="4">
    <source>
        <dbReference type="Proteomes" id="UP000789524"/>
    </source>
</evidence>
<protein>
    <submittedName>
        <fullName evidence="3">(African queen) hypothetical protein</fullName>
    </submittedName>
</protein>
<keyword evidence="2" id="KW-0812">Transmembrane</keyword>
<keyword evidence="2" id="KW-1133">Transmembrane helix</keyword>
<organism evidence="3 4">
    <name type="scientific">Danaus chrysippus</name>
    <name type="common">African queen</name>
    <dbReference type="NCBI Taxonomy" id="151541"/>
    <lineage>
        <taxon>Eukaryota</taxon>
        <taxon>Metazoa</taxon>
        <taxon>Ecdysozoa</taxon>
        <taxon>Arthropoda</taxon>
        <taxon>Hexapoda</taxon>
        <taxon>Insecta</taxon>
        <taxon>Pterygota</taxon>
        <taxon>Neoptera</taxon>
        <taxon>Endopterygota</taxon>
        <taxon>Lepidoptera</taxon>
        <taxon>Glossata</taxon>
        <taxon>Ditrysia</taxon>
        <taxon>Papilionoidea</taxon>
        <taxon>Nymphalidae</taxon>
        <taxon>Danainae</taxon>
        <taxon>Danaini</taxon>
        <taxon>Danaina</taxon>
        <taxon>Danaus</taxon>
        <taxon>Anosia</taxon>
    </lineage>
</organism>
<evidence type="ECO:0000256" key="1">
    <source>
        <dbReference type="SAM" id="MobiDB-lite"/>
    </source>
</evidence>